<keyword evidence="5 13" id="KW-0963">Cytoplasm</keyword>
<evidence type="ECO:0000256" key="3">
    <source>
        <dbReference type="ARBA" id="ARBA00012417"/>
    </source>
</evidence>
<dbReference type="EMBL" id="JAANCM010000004">
    <property type="protein sequence ID" value="NHT76201.1"/>
    <property type="molecule type" value="Genomic_DNA"/>
</dbReference>
<organism evidence="20 21">
    <name type="scientific">Ferranicluibacter rubi</name>
    <dbReference type="NCBI Taxonomy" id="2715133"/>
    <lineage>
        <taxon>Bacteria</taxon>
        <taxon>Pseudomonadati</taxon>
        <taxon>Pseudomonadota</taxon>
        <taxon>Alphaproteobacteria</taxon>
        <taxon>Hyphomicrobiales</taxon>
        <taxon>Rhizobiaceae</taxon>
        <taxon>Ferranicluibacter</taxon>
    </lineage>
</organism>
<dbReference type="Proteomes" id="UP001155840">
    <property type="component" value="Unassembled WGS sequence"/>
</dbReference>
<dbReference type="InterPro" id="IPR040982">
    <property type="entry name" value="DNA_pol3_finger"/>
</dbReference>
<comment type="function">
    <text evidence="13">DNA polymerase involved in damage-induced mutagenesis and translesion synthesis (TLS). It is not the major replicative DNA polymerase.</text>
</comment>
<keyword evidence="9 13" id="KW-0227">DNA damage</keyword>
<dbReference type="NCBIfam" id="TIGR00594">
    <property type="entry name" value="polc"/>
    <property type="match status" value="1"/>
</dbReference>
<dbReference type="GO" id="GO:0003887">
    <property type="term" value="F:DNA-directed DNA polymerase activity"/>
    <property type="evidence" value="ECO:0007669"/>
    <property type="project" value="UniProtKB-UniRule"/>
</dbReference>
<evidence type="ECO:0000256" key="14">
    <source>
        <dbReference type="SAM" id="MobiDB-lite"/>
    </source>
</evidence>
<dbReference type="Pfam" id="PF17657">
    <property type="entry name" value="DNA_pol3_finger"/>
    <property type="match status" value="1"/>
</dbReference>
<evidence type="ECO:0000256" key="9">
    <source>
        <dbReference type="ARBA" id="ARBA00022763"/>
    </source>
</evidence>
<dbReference type="InterPro" id="IPR004805">
    <property type="entry name" value="DnaE2/DnaE/PolC"/>
</dbReference>
<dbReference type="PANTHER" id="PTHR32294">
    <property type="entry name" value="DNA POLYMERASE III SUBUNIT ALPHA"/>
    <property type="match status" value="1"/>
</dbReference>
<reference evidence="20" key="1">
    <citation type="submission" date="2020-03" db="EMBL/GenBank/DDBJ databases">
        <title>Ferranicluibacter endophyticum gen. nov., sp. nov., a new genus isolated from Rubus ulmifolius Schott. stem.</title>
        <authorList>
            <person name="Roca-Couso R."/>
            <person name="Flores-Felix J.D."/>
            <person name="Igual J.M."/>
            <person name="Rivas R."/>
        </authorList>
    </citation>
    <scope>NUCLEOTIDE SEQUENCE</scope>
    <source>
        <strain evidence="20">CRRU44</strain>
    </source>
</reference>
<dbReference type="RefSeq" id="WP_167128627.1">
    <property type="nucleotide sequence ID" value="NZ_JAANCM010000004.1"/>
</dbReference>
<feature type="domain" description="PHP" evidence="16">
    <location>
        <begin position="32"/>
        <end position="127"/>
    </location>
</feature>
<evidence type="ECO:0000256" key="10">
    <source>
        <dbReference type="ARBA" id="ARBA00022932"/>
    </source>
</evidence>
<evidence type="ECO:0000256" key="1">
    <source>
        <dbReference type="ARBA" id="ARBA00004496"/>
    </source>
</evidence>
<keyword evidence="11 13" id="KW-0234">DNA repair</keyword>
<evidence type="ECO:0000256" key="6">
    <source>
        <dbReference type="ARBA" id="ARBA00022679"/>
    </source>
</evidence>
<dbReference type="InterPro" id="IPR023073">
    <property type="entry name" value="DnaE2"/>
</dbReference>
<evidence type="ECO:0000259" key="16">
    <source>
        <dbReference type="Pfam" id="PF02811"/>
    </source>
</evidence>
<evidence type="ECO:0000259" key="15">
    <source>
        <dbReference type="Pfam" id="PF01336"/>
    </source>
</evidence>
<comment type="subcellular location">
    <subcellularLocation>
        <location evidence="1 13">Cytoplasm</location>
    </subcellularLocation>
</comment>
<dbReference type="GO" id="GO:0008408">
    <property type="term" value="F:3'-5' exonuclease activity"/>
    <property type="evidence" value="ECO:0007669"/>
    <property type="project" value="InterPro"/>
</dbReference>
<accession>A0AA43ZGW5</accession>
<dbReference type="GO" id="GO:0003676">
    <property type="term" value="F:nucleic acid binding"/>
    <property type="evidence" value="ECO:0007669"/>
    <property type="project" value="InterPro"/>
</dbReference>
<evidence type="ECO:0000256" key="13">
    <source>
        <dbReference type="HAMAP-Rule" id="MF_01902"/>
    </source>
</evidence>
<keyword evidence="21" id="KW-1185">Reference proteome</keyword>
<protein>
    <recommendedName>
        <fullName evidence="4 13">Error-prone DNA polymerase</fullName>
        <ecNumber evidence="3 13">2.7.7.7</ecNumber>
    </recommendedName>
</protein>
<comment type="catalytic activity">
    <reaction evidence="12 13">
        <text>DNA(n) + a 2'-deoxyribonucleoside 5'-triphosphate = DNA(n+1) + diphosphate</text>
        <dbReference type="Rhea" id="RHEA:22508"/>
        <dbReference type="Rhea" id="RHEA-COMP:17339"/>
        <dbReference type="Rhea" id="RHEA-COMP:17340"/>
        <dbReference type="ChEBI" id="CHEBI:33019"/>
        <dbReference type="ChEBI" id="CHEBI:61560"/>
        <dbReference type="ChEBI" id="CHEBI:173112"/>
        <dbReference type="EC" id="2.7.7.7"/>
    </reaction>
</comment>
<proteinExistence type="inferred from homology"/>
<feature type="domain" description="OB" evidence="15">
    <location>
        <begin position="1050"/>
        <end position="1120"/>
    </location>
</feature>
<evidence type="ECO:0000259" key="19">
    <source>
        <dbReference type="Pfam" id="PF17657"/>
    </source>
</evidence>
<dbReference type="FunFam" id="1.10.150.870:FF:000002">
    <property type="entry name" value="Error-prone DNA polymerase"/>
    <property type="match status" value="1"/>
</dbReference>
<comment type="caution">
    <text evidence="20">The sequence shown here is derived from an EMBL/GenBank/DDBJ whole genome shotgun (WGS) entry which is preliminary data.</text>
</comment>
<evidence type="ECO:0000259" key="18">
    <source>
        <dbReference type="Pfam" id="PF14579"/>
    </source>
</evidence>
<feature type="domain" description="Bacterial DNA polymerase III alpha subunit NTPase" evidence="17">
    <location>
        <begin position="340"/>
        <end position="594"/>
    </location>
</feature>
<dbReference type="GO" id="GO:0006260">
    <property type="term" value="P:DNA replication"/>
    <property type="evidence" value="ECO:0007669"/>
    <property type="project" value="UniProtKB-KW"/>
</dbReference>
<keyword evidence="7 13" id="KW-0548">Nucleotidyltransferase</keyword>
<dbReference type="PANTHER" id="PTHR32294:SF4">
    <property type="entry name" value="ERROR-PRONE DNA POLYMERASE"/>
    <property type="match status" value="1"/>
</dbReference>
<dbReference type="Pfam" id="PF01336">
    <property type="entry name" value="tRNA_anti-codon"/>
    <property type="match status" value="1"/>
</dbReference>
<dbReference type="HAMAP" id="MF_01902">
    <property type="entry name" value="DNApol_error_prone"/>
    <property type="match status" value="1"/>
</dbReference>
<evidence type="ECO:0000256" key="4">
    <source>
        <dbReference type="ARBA" id="ARBA00017273"/>
    </source>
</evidence>
<evidence type="ECO:0000256" key="5">
    <source>
        <dbReference type="ARBA" id="ARBA00022490"/>
    </source>
</evidence>
<evidence type="ECO:0000313" key="20">
    <source>
        <dbReference type="EMBL" id="NHT76201.1"/>
    </source>
</evidence>
<evidence type="ECO:0000256" key="7">
    <source>
        <dbReference type="ARBA" id="ARBA00022695"/>
    </source>
</evidence>
<evidence type="ECO:0000313" key="21">
    <source>
        <dbReference type="Proteomes" id="UP001155840"/>
    </source>
</evidence>
<feature type="domain" description="DNA polymerase helix-hairpin-helix motif" evidence="18">
    <location>
        <begin position="846"/>
        <end position="962"/>
    </location>
</feature>
<feature type="region of interest" description="Disordered" evidence="14">
    <location>
        <begin position="1"/>
        <end position="23"/>
    </location>
</feature>
<dbReference type="AlphaFoldDB" id="A0AA43ZGW5"/>
<keyword evidence="10 13" id="KW-0239">DNA-directed DNA polymerase</keyword>
<keyword evidence="8 13" id="KW-0235">DNA replication</keyword>
<evidence type="ECO:0000256" key="11">
    <source>
        <dbReference type="ARBA" id="ARBA00023204"/>
    </source>
</evidence>
<name>A0AA43ZGW5_9HYPH</name>
<evidence type="ECO:0000259" key="17">
    <source>
        <dbReference type="Pfam" id="PF07733"/>
    </source>
</evidence>
<keyword evidence="6 13" id="KW-0808">Transferase</keyword>
<dbReference type="EC" id="2.7.7.7" evidence="3 13"/>
<sequence>MTGHESGRGSVEPGSEPPKAQPPTFFELGACTNFSFLRGASGAKEMVVTAKRIGLRGLGITDRNTLSGVVRVHAEAREEKFPFQPGARLVFADGSPDMLAYPRNRQGWAHLCRLLSAGNLRAEHKGTCTLFLSDLLTWQEHLQVIVMKRCTHENVHESVQADRLGADRQEEALDGPHAVPSDAGMDDGLDGKEVRAWKTLGNTLRSLQPLMKGRLFLGMTPRYDGFDAQDFAALAALADSTGVRLIATNDVLYHSPDSRPLADVMTAIREHVTIVEAGFRLQANAERFLKAPGEMVRIFRRYPQAVANTERFFRTLDFTLDELKHNYPDEAGPGETSAQTLERLVREGAARRYPHGVPQAVETKIAYELDLIHKKQYEPYFLTVHRLVAFARDEGILCQGRGSAANSSVCYCLHVTEVDPVKFTLLFDRFLSMDRDEPPDIDIDFEHARRDEVIKFIYDTYTREHAGIAAAAISYRARSAGREVAKVFGFSEDVQTALAASIWGWWTSSFTDEQAKAAGLDLTDPTVMRMFTYAGRLMDMPRHLSQHVGGFVITKDRLDEVVPIMPTAMPGRYMIEWNKDDLDTLKILKVDVLALGMLTCLAKAFRMLETHYGKQMLLSQVYDTELDYGNNDNPVYDMICRADTVGVFQIESRAQMSMLPRLRPREFYDLVIEVAIVRPGPIQGDMVHPYLKRREARLRGEAIPYESLELEAVLQRTLGVPLFQEQAMQIAMTAARFSAAEADQLRRAMATFRRSGLVANFETKMIEGMVANKYSRDFAVRCFNQIKGFGEYGFPESHAASFALLVYASCWFKTFYPDVFCAALLNAQPMGFYAPAQLVRDAREHGVQVRAVDINRSDWETILEGDGQGDVDGGVRSAFDRRAIDPRHRDMRDVIRTKYGVRLGFRLVKGLREDDMKQLAAVRGEGYVSIYDLWLRSGLARSVLERLADADAFGSIGLDRRRALWAIKALDERAPAERLPLFAAAGEADLRTDPAMRLPTMPAGEEVVNDYRALSLSLKAHPVSFMREAFARDGVVASRGLSGLRPGRRVTVAGLVLVRQRPGSAKGVIFMTLEDETGVANIIVWKAVFETFRAVVMGARLVKVTGRLQSQNGVIHVVAEILEDMTEALGLLKGEARRFAVNERADEVLRATVDERQKGNAVDQAQRERARREARIKSGLMKTAQVMPKGRNFH</sequence>
<dbReference type="InterPro" id="IPR029460">
    <property type="entry name" value="DNAPol_HHH"/>
</dbReference>
<dbReference type="GO" id="GO:0009432">
    <property type="term" value="P:SOS response"/>
    <property type="evidence" value="ECO:0007669"/>
    <property type="project" value="UniProtKB-ARBA"/>
</dbReference>
<dbReference type="Pfam" id="PF02811">
    <property type="entry name" value="PHP"/>
    <property type="match status" value="1"/>
</dbReference>
<dbReference type="GO" id="GO:0006281">
    <property type="term" value="P:DNA repair"/>
    <property type="evidence" value="ECO:0007669"/>
    <property type="project" value="UniProtKB-UniRule"/>
</dbReference>
<dbReference type="GO" id="GO:0005737">
    <property type="term" value="C:cytoplasm"/>
    <property type="evidence" value="ECO:0007669"/>
    <property type="project" value="UniProtKB-SubCell"/>
</dbReference>
<dbReference type="InterPro" id="IPR011708">
    <property type="entry name" value="DNA_pol3_alpha_NTPase_dom"/>
</dbReference>
<dbReference type="NCBIfam" id="NF004225">
    <property type="entry name" value="PRK05672.1"/>
    <property type="match status" value="1"/>
</dbReference>
<dbReference type="InterPro" id="IPR004365">
    <property type="entry name" value="NA-bd_OB_tRNA"/>
</dbReference>
<dbReference type="Pfam" id="PF07733">
    <property type="entry name" value="DNA_pol3_alpha"/>
    <property type="match status" value="1"/>
</dbReference>
<dbReference type="CDD" id="cd04485">
    <property type="entry name" value="DnaE_OBF"/>
    <property type="match status" value="1"/>
</dbReference>
<evidence type="ECO:0000256" key="8">
    <source>
        <dbReference type="ARBA" id="ARBA00022705"/>
    </source>
</evidence>
<dbReference type="InterPro" id="IPR004013">
    <property type="entry name" value="PHP_dom"/>
</dbReference>
<evidence type="ECO:0000256" key="12">
    <source>
        <dbReference type="ARBA" id="ARBA00049244"/>
    </source>
</evidence>
<dbReference type="CDD" id="cd07434">
    <property type="entry name" value="PHP_PolIIIA_DnaE2"/>
    <property type="match status" value="1"/>
</dbReference>
<feature type="domain" description="DNA polymerase III alpha subunit finger" evidence="19">
    <location>
        <begin position="597"/>
        <end position="772"/>
    </location>
</feature>
<evidence type="ECO:0000256" key="2">
    <source>
        <dbReference type="ARBA" id="ARBA00007391"/>
    </source>
</evidence>
<dbReference type="Gene3D" id="3.20.20.140">
    <property type="entry name" value="Metal-dependent hydrolases"/>
    <property type="match status" value="1"/>
</dbReference>
<gene>
    <name evidence="20" type="primary">dnaE</name>
    <name evidence="13" type="synonym">dnaE2</name>
    <name evidence="20" type="ORF">G8E10_10680</name>
</gene>
<comment type="similarity">
    <text evidence="2 13">Belongs to the DNA polymerase type-C family. DnaE2 subfamily.</text>
</comment>
<dbReference type="Pfam" id="PF14579">
    <property type="entry name" value="HHH_6"/>
    <property type="match status" value="1"/>
</dbReference>